<feature type="region of interest" description="Disordered" evidence="1">
    <location>
        <begin position="306"/>
        <end position="390"/>
    </location>
</feature>
<keyword evidence="5" id="KW-1185">Reference proteome</keyword>
<feature type="transmembrane region" description="Helical" evidence="2">
    <location>
        <begin position="274"/>
        <end position="298"/>
    </location>
</feature>
<keyword evidence="2" id="KW-0472">Membrane</keyword>
<comment type="caution">
    <text evidence="4">The sequence shown here is derived from an EMBL/GenBank/DDBJ whole genome shotgun (WGS) entry which is preliminary data.</text>
</comment>
<accession>A0AAV2HJP0</accession>
<protein>
    <submittedName>
        <fullName evidence="4">Uncharacterized protein</fullName>
    </submittedName>
</protein>
<keyword evidence="3" id="KW-0732">Signal</keyword>
<proteinExistence type="predicted"/>
<organism evidence="4 5">
    <name type="scientific">Lymnaea stagnalis</name>
    <name type="common">Great pond snail</name>
    <name type="synonym">Helix stagnalis</name>
    <dbReference type="NCBI Taxonomy" id="6523"/>
    <lineage>
        <taxon>Eukaryota</taxon>
        <taxon>Metazoa</taxon>
        <taxon>Spiralia</taxon>
        <taxon>Lophotrochozoa</taxon>
        <taxon>Mollusca</taxon>
        <taxon>Gastropoda</taxon>
        <taxon>Heterobranchia</taxon>
        <taxon>Euthyneura</taxon>
        <taxon>Panpulmonata</taxon>
        <taxon>Hygrophila</taxon>
        <taxon>Lymnaeoidea</taxon>
        <taxon>Lymnaeidae</taxon>
        <taxon>Lymnaea</taxon>
    </lineage>
</organism>
<reference evidence="4 5" key="1">
    <citation type="submission" date="2024-04" db="EMBL/GenBank/DDBJ databases">
        <authorList>
            <consortium name="Genoscope - CEA"/>
            <person name="William W."/>
        </authorList>
    </citation>
    <scope>NUCLEOTIDE SEQUENCE [LARGE SCALE GENOMIC DNA]</scope>
</reference>
<keyword evidence="2" id="KW-1133">Transmembrane helix</keyword>
<sequence>MGNSTKRVLLCLMTMIFSSVAVLSQAARVRSTDARTRKPPAGVYSSDLIQEDPDPTTHFSNLTTTATTTTTTPEVITATTVDSTSTATRAAPLSTSKVFHIRPPLDDPNNVVLFTIDTHSSAGELIEVEFSKDIITKFHDCLCKQDSNVCTVVTTATTAIDIHIEELKRPSKSLTYICSAETNKITCYRLAASDRPLCQDEDHCIPGFTTYGSDCPLGSVDVYWSDQQKCVVTVWSRQINNIFACNSSCAPSTSDDTEDDVDTVREEDDAVSPVVIGIIIACSAIVVVMFIAFVVWLLKVRRESSAAGGHPVSGRVTSSDGLVIGQEGDFHTGSNFPVARKNGVPKGTASTPPEIDATAKGYSNMKTGNDSNNKASDGTHGLTHSNNNNARNINRHAHAEEEPTYSHIDDSRVNNSGEYSTLDPATQYARTYSAINPTTRDPRLLPPLPLPTKRASEPLPYYSVANPFTDRDVPNIDSASGQYIELINEPNTGPTVTQNEPTTSGTIHSTHPRNNTRATNRNSEGSNQNQNLYFELEKDTVHYASTSVQDLDHCSTGDGNNQNIHENAP</sequence>
<feature type="chain" id="PRO_5043449708" evidence="3">
    <location>
        <begin position="27"/>
        <end position="569"/>
    </location>
</feature>
<evidence type="ECO:0000313" key="4">
    <source>
        <dbReference type="EMBL" id="CAL1533758.1"/>
    </source>
</evidence>
<feature type="region of interest" description="Disordered" evidence="1">
    <location>
        <begin position="488"/>
        <end position="528"/>
    </location>
</feature>
<name>A0AAV2HJP0_LYMST</name>
<evidence type="ECO:0000256" key="1">
    <source>
        <dbReference type="SAM" id="MobiDB-lite"/>
    </source>
</evidence>
<dbReference type="AlphaFoldDB" id="A0AAV2HJP0"/>
<dbReference type="EMBL" id="CAXITT010000151">
    <property type="protein sequence ID" value="CAL1533758.1"/>
    <property type="molecule type" value="Genomic_DNA"/>
</dbReference>
<feature type="region of interest" description="Disordered" evidence="1">
    <location>
        <begin position="28"/>
        <end position="50"/>
    </location>
</feature>
<evidence type="ECO:0000313" key="5">
    <source>
        <dbReference type="Proteomes" id="UP001497497"/>
    </source>
</evidence>
<dbReference type="Proteomes" id="UP001497497">
    <property type="component" value="Unassembled WGS sequence"/>
</dbReference>
<evidence type="ECO:0000256" key="2">
    <source>
        <dbReference type="SAM" id="Phobius"/>
    </source>
</evidence>
<evidence type="ECO:0000256" key="3">
    <source>
        <dbReference type="SAM" id="SignalP"/>
    </source>
</evidence>
<feature type="signal peptide" evidence="3">
    <location>
        <begin position="1"/>
        <end position="26"/>
    </location>
</feature>
<feature type="compositionally biased region" description="Polar residues" evidence="1">
    <location>
        <begin position="489"/>
        <end position="528"/>
    </location>
</feature>
<gene>
    <name evidence="4" type="ORF">GSLYS_00007718001</name>
</gene>
<feature type="compositionally biased region" description="Polar residues" evidence="1">
    <location>
        <begin position="364"/>
        <end position="376"/>
    </location>
</feature>
<keyword evidence="2" id="KW-0812">Transmembrane</keyword>